<sequence length="358" mass="40474">MPLLNSHLIALDAKSSSSTFSSRKPPRNCQSCASLCLALPDHTLHTIMASMAPPNPGVGEYDQYWRLDTYDKWTKTKLLGAIRSSGLFVSRGLTKEALIAIKRRLDRGLLYYGDQRTSMDMLRKFVKARGISLPTPTTRKAIANVLMDADESRTFHGFQDLPTELREIIYEFYVDAFPEKLVCPTQPPLTRINKLIREEALPIFFKRVRFQLAFFYGQSSKDGSGEALGKVTFRPDFQTTAFLHQLSANPGQIVRKAAIDFGVTSIEGFRFSFSRVLVCAELSVRSKKKQVDKSVARVVWKANKDEELMANIGTELEKRLGGSKSSIKQMLKLEDIYAVRRAAEEGFFATYQKMGEWE</sequence>
<dbReference type="OrthoDB" id="62952at2759"/>
<comment type="caution">
    <text evidence="1">The sequence shown here is derived from an EMBL/GenBank/DDBJ whole genome shotgun (WGS) entry which is preliminary data.</text>
</comment>
<dbReference type="Proteomes" id="UP000073492">
    <property type="component" value="Unassembled WGS sequence"/>
</dbReference>
<evidence type="ECO:0000313" key="2">
    <source>
        <dbReference type="Proteomes" id="UP000073492"/>
    </source>
</evidence>
<evidence type="ECO:0000313" key="1">
    <source>
        <dbReference type="EMBL" id="KXT00745.1"/>
    </source>
</evidence>
<keyword evidence="2" id="KW-1185">Reference proteome</keyword>
<proteinExistence type="predicted"/>
<organism evidence="1 2">
    <name type="scientific">Pseudocercospora musae</name>
    <dbReference type="NCBI Taxonomy" id="113226"/>
    <lineage>
        <taxon>Eukaryota</taxon>
        <taxon>Fungi</taxon>
        <taxon>Dikarya</taxon>
        <taxon>Ascomycota</taxon>
        <taxon>Pezizomycotina</taxon>
        <taxon>Dothideomycetes</taxon>
        <taxon>Dothideomycetidae</taxon>
        <taxon>Mycosphaerellales</taxon>
        <taxon>Mycosphaerellaceae</taxon>
        <taxon>Pseudocercospora</taxon>
    </lineage>
</organism>
<reference evidence="1 2" key="1">
    <citation type="submission" date="2015-07" db="EMBL/GenBank/DDBJ databases">
        <title>Comparative genomics of the Sigatoka disease complex on banana suggests a link between parallel evolutionary changes in Pseudocercospora fijiensis and Pseudocercospora eumusae and increased virulence on the banana host.</title>
        <authorList>
            <person name="Chang T.-C."/>
            <person name="Salvucci A."/>
            <person name="Crous P.W."/>
            <person name="Stergiopoulos I."/>
        </authorList>
    </citation>
    <scope>NUCLEOTIDE SEQUENCE [LARGE SCALE GENOMIC DNA]</scope>
    <source>
        <strain evidence="1 2">CBS 116634</strain>
    </source>
</reference>
<accession>A0A139HE55</accession>
<gene>
    <name evidence="1" type="ORF">AC579_10220</name>
</gene>
<protein>
    <submittedName>
        <fullName evidence="1">Uncharacterized protein</fullName>
    </submittedName>
</protein>
<dbReference type="EMBL" id="LFZO01000672">
    <property type="protein sequence ID" value="KXT00745.1"/>
    <property type="molecule type" value="Genomic_DNA"/>
</dbReference>
<dbReference type="AlphaFoldDB" id="A0A139HE55"/>
<name>A0A139HE55_9PEZI</name>